<protein>
    <submittedName>
        <fullName evidence="1">Uncharacterized protein</fullName>
    </submittedName>
</protein>
<gene>
    <name evidence="1" type="ORF">SLEP1_g34203</name>
</gene>
<evidence type="ECO:0000313" key="1">
    <source>
        <dbReference type="EMBL" id="GKV24617.1"/>
    </source>
</evidence>
<keyword evidence="2" id="KW-1185">Reference proteome</keyword>
<dbReference type="Proteomes" id="UP001054252">
    <property type="component" value="Unassembled WGS sequence"/>
</dbReference>
<sequence length="54" mass="5898">MLFYWGRRLTWPNENGSVGWRVQMSIVPSIVLAVIIAEFSMGTSGGASSIKAKP</sequence>
<dbReference type="EMBL" id="BPVZ01000066">
    <property type="protein sequence ID" value="GKV24617.1"/>
    <property type="molecule type" value="Genomic_DNA"/>
</dbReference>
<reference evidence="1 2" key="1">
    <citation type="journal article" date="2021" name="Commun. Biol.">
        <title>The genome of Shorea leprosula (Dipterocarpaceae) highlights the ecological relevance of drought in aseasonal tropical rainforests.</title>
        <authorList>
            <person name="Ng K.K.S."/>
            <person name="Kobayashi M.J."/>
            <person name="Fawcett J.A."/>
            <person name="Hatakeyama M."/>
            <person name="Paape T."/>
            <person name="Ng C.H."/>
            <person name="Ang C.C."/>
            <person name="Tnah L.H."/>
            <person name="Lee C.T."/>
            <person name="Nishiyama T."/>
            <person name="Sese J."/>
            <person name="O'Brien M.J."/>
            <person name="Copetti D."/>
            <person name="Mohd Noor M.I."/>
            <person name="Ong R.C."/>
            <person name="Putra M."/>
            <person name="Sireger I.Z."/>
            <person name="Indrioko S."/>
            <person name="Kosugi Y."/>
            <person name="Izuno A."/>
            <person name="Isagi Y."/>
            <person name="Lee S.L."/>
            <person name="Shimizu K.K."/>
        </authorList>
    </citation>
    <scope>NUCLEOTIDE SEQUENCE [LARGE SCALE GENOMIC DNA]</scope>
    <source>
        <strain evidence="1">214</strain>
    </source>
</reference>
<organism evidence="1 2">
    <name type="scientific">Rubroshorea leprosula</name>
    <dbReference type="NCBI Taxonomy" id="152421"/>
    <lineage>
        <taxon>Eukaryota</taxon>
        <taxon>Viridiplantae</taxon>
        <taxon>Streptophyta</taxon>
        <taxon>Embryophyta</taxon>
        <taxon>Tracheophyta</taxon>
        <taxon>Spermatophyta</taxon>
        <taxon>Magnoliopsida</taxon>
        <taxon>eudicotyledons</taxon>
        <taxon>Gunneridae</taxon>
        <taxon>Pentapetalae</taxon>
        <taxon>rosids</taxon>
        <taxon>malvids</taxon>
        <taxon>Malvales</taxon>
        <taxon>Dipterocarpaceae</taxon>
        <taxon>Rubroshorea</taxon>
    </lineage>
</organism>
<accession>A0AAV5KJ33</accession>
<evidence type="ECO:0000313" key="2">
    <source>
        <dbReference type="Proteomes" id="UP001054252"/>
    </source>
</evidence>
<dbReference type="AlphaFoldDB" id="A0AAV5KJ33"/>
<comment type="caution">
    <text evidence="1">The sequence shown here is derived from an EMBL/GenBank/DDBJ whole genome shotgun (WGS) entry which is preliminary data.</text>
</comment>
<name>A0AAV5KJ33_9ROSI</name>
<proteinExistence type="predicted"/>